<dbReference type="Pfam" id="PF09811">
    <property type="entry name" value="Yae1_N"/>
    <property type="match status" value="1"/>
</dbReference>
<accession>A0AAW1RDL9</accession>
<organism evidence="7 8">
    <name type="scientific">Apatococcus lobatus</name>
    <dbReference type="NCBI Taxonomy" id="904363"/>
    <lineage>
        <taxon>Eukaryota</taxon>
        <taxon>Viridiplantae</taxon>
        <taxon>Chlorophyta</taxon>
        <taxon>core chlorophytes</taxon>
        <taxon>Trebouxiophyceae</taxon>
        <taxon>Chlorellales</taxon>
        <taxon>Chlorellaceae</taxon>
        <taxon>Apatococcus</taxon>
    </lineage>
</organism>
<dbReference type="InterPro" id="IPR019191">
    <property type="entry name" value="Essential_protein_Yae1_N"/>
</dbReference>
<dbReference type="PANTHER" id="PTHR18829">
    <property type="entry name" value="PROTEIN YAE1 HOMOLOG"/>
    <property type="match status" value="1"/>
</dbReference>
<evidence type="ECO:0000313" key="8">
    <source>
        <dbReference type="Proteomes" id="UP001438707"/>
    </source>
</evidence>
<reference evidence="7 8" key="1">
    <citation type="journal article" date="2024" name="Nat. Commun.">
        <title>Phylogenomics reveals the evolutionary origins of lichenization in chlorophyte algae.</title>
        <authorList>
            <person name="Puginier C."/>
            <person name="Libourel C."/>
            <person name="Otte J."/>
            <person name="Skaloud P."/>
            <person name="Haon M."/>
            <person name="Grisel S."/>
            <person name="Petersen M."/>
            <person name="Berrin J.G."/>
            <person name="Delaux P.M."/>
            <person name="Dal Grande F."/>
            <person name="Keller J."/>
        </authorList>
    </citation>
    <scope>NUCLEOTIDE SEQUENCE [LARGE SCALE GENOMIC DNA]</scope>
    <source>
        <strain evidence="7 8">SAG 2145</strain>
    </source>
</reference>
<evidence type="ECO:0000313" key="7">
    <source>
        <dbReference type="EMBL" id="KAK9831717.1"/>
    </source>
</evidence>
<evidence type="ECO:0000256" key="5">
    <source>
        <dbReference type="SAM" id="MobiDB-lite"/>
    </source>
</evidence>
<evidence type="ECO:0000259" key="6">
    <source>
        <dbReference type="Pfam" id="PF09811"/>
    </source>
</evidence>
<name>A0AAW1RDL9_9CHLO</name>
<dbReference type="EMBL" id="JALJOS010000013">
    <property type="protein sequence ID" value="KAK9831717.1"/>
    <property type="molecule type" value="Genomic_DNA"/>
</dbReference>
<feature type="region of interest" description="Disordered" evidence="5">
    <location>
        <begin position="248"/>
        <end position="268"/>
    </location>
</feature>
<dbReference type="InterPro" id="IPR038881">
    <property type="entry name" value="Yae1-like"/>
</dbReference>
<evidence type="ECO:0000256" key="2">
    <source>
        <dbReference type="ARBA" id="ARBA00004496"/>
    </source>
</evidence>
<dbReference type="PANTHER" id="PTHR18829:SF0">
    <property type="entry name" value="PROTEIN YAE1 HOMOLOG"/>
    <property type="match status" value="1"/>
</dbReference>
<sequence length="382" mass="40490">MEPVPLCRCCNPAFMSSDEEWDDDMWEDPRPKEEDKETNKLELDREWQTRREQHFNSGYREGKDAGKQEVVQQAFNKGFEAGRRAGETWGHLLGRITSLYALYSRSQSQKASSAEAKQLRDRMHSLNKAALLSFSTLAQSTTASATAVRASSADAKGHGLQDFLQPISPADPQQQPIAAAAVAASPADANGHDLQTAHQSISPLSASSSTCFLASPIAPAIGHASPPTDPALHSAVAAPPTTQLADARPVADEHPPNDGTASGQAGAAQSLASNQLPNGLNTNISSDWHGMQEQASRTTLTHAAHSDSTANGTAGHGVNWNGHAQVGISISDGMPQDALIAALDKASLGAGGTGMSQDKLDAALEVRQLIRDVQQFLRRVQG</sequence>
<dbReference type="Proteomes" id="UP001438707">
    <property type="component" value="Unassembled WGS sequence"/>
</dbReference>
<keyword evidence="3" id="KW-0963">Cytoplasm</keyword>
<protein>
    <recommendedName>
        <fullName evidence="6">Essential protein Yae1 N-terminal domain-containing protein</fullName>
    </recommendedName>
</protein>
<feature type="compositionally biased region" description="Low complexity" evidence="5">
    <location>
        <begin position="165"/>
        <end position="184"/>
    </location>
</feature>
<feature type="compositionally biased region" description="Low complexity" evidence="5">
    <location>
        <begin position="259"/>
        <end position="268"/>
    </location>
</feature>
<comment type="subcellular location">
    <subcellularLocation>
        <location evidence="2">Cytoplasm</location>
    </subcellularLocation>
    <subcellularLocation>
        <location evidence="1">Nucleus</location>
    </subcellularLocation>
</comment>
<evidence type="ECO:0000256" key="1">
    <source>
        <dbReference type="ARBA" id="ARBA00004123"/>
    </source>
</evidence>
<keyword evidence="4" id="KW-0539">Nucleus</keyword>
<proteinExistence type="predicted"/>
<dbReference type="GO" id="GO:0005737">
    <property type="term" value="C:cytoplasm"/>
    <property type="evidence" value="ECO:0007669"/>
    <property type="project" value="UniProtKB-SubCell"/>
</dbReference>
<keyword evidence="8" id="KW-1185">Reference proteome</keyword>
<dbReference type="GO" id="GO:0005634">
    <property type="term" value="C:nucleus"/>
    <property type="evidence" value="ECO:0007669"/>
    <property type="project" value="UniProtKB-SubCell"/>
</dbReference>
<feature type="region of interest" description="Disordered" evidence="5">
    <location>
        <begin position="160"/>
        <end position="184"/>
    </location>
</feature>
<feature type="domain" description="Essential protein Yae1 N-terminal" evidence="6">
    <location>
        <begin position="58"/>
        <end position="96"/>
    </location>
</feature>
<comment type="caution">
    <text evidence="7">The sequence shown here is derived from an EMBL/GenBank/DDBJ whole genome shotgun (WGS) entry which is preliminary data.</text>
</comment>
<gene>
    <name evidence="7" type="ORF">WJX74_006852</name>
</gene>
<feature type="region of interest" description="Disordered" evidence="5">
    <location>
        <begin position="16"/>
        <end position="43"/>
    </location>
</feature>
<evidence type="ECO:0000256" key="4">
    <source>
        <dbReference type="ARBA" id="ARBA00023242"/>
    </source>
</evidence>
<dbReference type="AlphaFoldDB" id="A0AAW1RDL9"/>
<feature type="region of interest" description="Disordered" evidence="5">
    <location>
        <begin position="292"/>
        <end position="317"/>
    </location>
</feature>
<feature type="compositionally biased region" description="Polar residues" evidence="5">
    <location>
        <begin position="293"/>
        <end position="312"/>
    </location>
</feature>
<evidence type="ECO:0000256" key="3">
    <source>
        <dbReference type="ARBA" id="ARBA00022490"/>
    </source>
</evidence>
<feature type="compositionally biased region" description="Basic and acidic residues" evidence="5">
    <location>
        <begin position="27"/>
        <end position="43"/>
    </location>
</feature>
<feature type="compositionally biased region" description="Acidic residues" evidence="5">
    <location>
        <begin position="17"/>
        <end position="26"/>
    </location>
</feature>